<organism evidence="1 2">
    <name type="scientific">Leucobacter luti</name>
    <dbReference type="NCBI Taxonomy" id="340320"/>
    <lineage>
        <taxon>Bacteria</taxon>
        <taxon>Bacillati</taxon>
        <taxon>Actinomycetota</taxon>
        <taxon>Actinomycetes</taxon>
        <taxon>Micrococcales</taxon>
        <taxon>Microbacteriaceae</taxon>
        <taxon>Leucobacter</taxon>
    </lineage>
</organism>
<evidence type="ECO:0000313" key="1">
    <source>
        <dbReference type="EMBL" id="RZT66750.1"/>
    </source>
</evidence>
<keyword evidence="2" id="KW-1185">Reference proteome</keyword>
<accession>A0A4Q7U236</accession>
<dbReference type="EMBL" id="SHKI01000003">
    <property type="protein sequence ID" value="RZT66750.1"/>
    <property type="molecule type" value="Genomic_DNA"/>
</dbReference>
<name>A0A4Q7U236_9MICO</name>
<evidence type="ECO:0000313" key="2">
    <source>
        <dbReference type="Proteomes" id="UP000291832"/>
    </source>
</evidence>
<gene>
    <name evidence="1" type="ORF">EV139_0877</name>
</gene>
<protein>
    <submittedName>
        <fullName evidence="1">Uncharacterized protein</fullName>
    </submittedName>
</protein>
<proteinExistence type="predicted"/>
<dbReference type="Proteomes" id="UP000291832">
    <property type="component" value="Unassembled WGS sequence"/>
</dbReference>
<reference evidence="1 2" key="1">
    <citation type="journal article" date="2015" name="Stand. Genomic Sci.">
        <title>Genomic Encyclopedia of Bacterial and Archaeal Type Strains, Phase III: the genomes of soil and plant-associated and newly described type strains.</title>
        <authorList>
            <person name="Whitman W.B."/>
            <person name="Woyke T."/>
            <person name="Klenk H.P."/>
            <person name="Zhou Y."/>
            <person name="Lilburn T.G."/>
            <person name="Beck B.J."/>
            <person name="De Vos P."/>
            <person name="Vandamme P."/>
            <person name="Eisen J.A."/>
            <person name="Garrity G."/>
            <person name="Hugenholtz P."/>
            <person name="Kyrpides N.C."/>
        </authorList>
    </citation>
    <scope>NUCLEOTIDE SEQUENCE [LARGE SCALE GENOMIC DNA]</scope>
    <source>
        <strain evidence="1 2">RF6</strain>
    </source>
</reference>
<dbReference type="AlphaFoldDB" id="A0A4Q7U236"/>
<comment type="caution">
    <text evidence="1">The sequence shown here is derived from an EMBL/GenBank/DDBJ whole genome shotgun (WGS) entry which is preliminary data.</text>
</comment>
<sequence length="34" mass="3807">MSAPERAEEPRTVKLRAWPSGITVRVAEIPTTKE</sequence>